<dbReference type="AlphaFoldDB" id="A0AAV2TKJ8"/>
<evidence type="ECO:0000256" key="4">
    <source>
        <dbReference type="ARBA" id="ARBA00023242"/>
    </source>
</evidence>
<comment type="subcellular location">
    <subcellularLocation>
        <location evidence="1">Nucleus</location>
        <location evidence="1">Nucleolus</location>
    </subcellularLocation>
</comment>
<feature type="region of interest" description="Disordered" evidence="6">
    <location>
        <begin position="447"/>
        <end position="495"/>
    </location>
</feature>
<sequence>MTKVFILFEHALGLALIKVKAADVEAVVELSKELLDDDQAFRKKFKLLAFAPFGSSAAALQNCNSISEGVVHEDLRNFLLEHLPLESPVLLCVGERKLADALKAPETGLPEGLVCSSESALLEVYRVIRLHFPTYIKELSHFAESTAQIGLGHSYSRAKVKFNIYRNDNMIIQSINLLDQLDKDINVFCMRIKEWFSYHFPELVKIVPDNVAFINVINIIRTREGATEENLEALEAATDGERAQSIIDAAKLSFGFDITEEDAENLSSFTAKIMLLVDRRKRLQDYLASKLSEIAPNLSTVAGERVSARLISHAGSLMNLAKFPASTIQVLGAEKALFRALRHRGKTPKYGLIYHSPFITRASRENKGRISRLLAAKCAIACRVDCFSEMLNDIYGKHLKKQIEDRLTFYETGTPAPTNAEAMTAANAEVRNYIRRMKKKAIKMLNGRKSPTPEEAAETAIDVSDQRKKKKKKRKVMGDEVEEQPSGETVVQESSVVESHVSFAVENEVDVDETLPKDKKKKKKKRHFSESVTNETEHNNVEDVSLRPVHKKRKRTLSESSVADLESDVIVPKKKMKGSAVV</sequence>
<dbReference type="InterPro" id="IPR002687">
    <property type="entry name" value="Nop_dom"/>
</dbReference>
<dbReference type="EMBL" id="CAXLJL010000356">
    <property type="protein sequence ID" value="CAL5136907.1"/>
    <property type="molecule type" value="Genomic_DNA"/>
</dbReference>
<dbReference type="InterPro" id="IPR012974">
    <property type="entry name" value="NOP58/56_N"/>
</dbReference>
<dbReference type="GO" id="GO:0032040">
    <property type="term" value="C:small-subunit processome"/>
    <property type="evidence" value="ECO:0007669"/>
    <property type="project" value="InterPro"/>
</dbReference>
<dbReference type="GO" id="GO:0030515">
    <property type="term" value="F:snoRNA binding"/>
    <property type="evidence" value="ECO:0007669"/>
    <property type="project" value="InterPro"/>
</dbReference>
<dbReference type="Proteomes" id="UP001497525">
    <property type="component" value="Unassembled WGS sequence"/>
</dbReference>
<evidence type="ECO:0000256" key="1">
    <source>
        <dbReference type="ARBA" id="ARBA00004604"/>
    </source>
</evidence>
<evidence type="ECO:0000313" key="9">
    <source>
        <dbReference type="EMBL" id="CAL5136907.1"/>
    </source>
</evidence>
<dbReference type="Pfam" id="PF08156">
    <property type="entry name" value="NOP5NT"/>
    <property type="match status" value="1"/>
</dbReference>
<dbReference type="FunFam" id="1.10.246.90:FF:000001">
    <property type="entry name" value="Nucleolar protein 56"/>
    <property type="match status" value="1"/>
</dbReference>
<evidence type="ECO:0000256" key="5">
    <source>
        <dbReference type="ARBA" id="ARBA00040742"/>
    </source>
</evidence>
<comment type="caution">
    <text evidence="9">The sequence shown here is derived from an EMBL/GenBank/DDBJ whole genome shotgun (WGS) entry which is preliminary data.</text>
</comment>
<keyword evidence="4" id="KW-0539">Nucleus</keyword>
<feature type="compositionally biased region" description="Basic residues" evidence="6">
    <location>
        <begin position="518"/>
        <end position="527"/>
    </location>
</feature>
<dbReference type="Pfam" id="PF01798">
    <property type="entry name" value="Nop"/>
    <property type="match status" value="1"/>
</dbReference>
<dbReference type="InterPro" id="IPR045056">
    <property type="entry name" value="Nop56/Nop58"/>
</dbReference>
<dbReference type="PANTHER" id="PTHR10894:SF0">
    <property type="entry name" value="NUCLEOLAR PROTEIN 56"/>
    <property type="match status" value="1"/>
</dbReference>
<proteinExistence type="inferred from homology"/>
<evidence type="ECO:0000256" key="6">
    <source>
        <dbReference type="SAM" id="MobiDB-lite"/>
    </source>
</evidence>
<accession>A0AAV2TKJ8</accession>
<gene>
    <name evidence="9" type="ORF">CDAUBV1_LOCUS11203</name>
</gene>
<name>A0AAV2TKJ8_CALDB</name>
<dbReference type="SUPFAM" id="SSF89124">
    <property type="entry name" value="Nop domain"/>
    <property type="match status" value="1"/>
</dbReference>
<evidence type="ECO:0000256" key="2">
    <source>
        <dbReference type="ARBA" id="ARBA00009211"/>
    </source>
</evidence>
<reference evidence="9" key="1">
    <citation type="submission" date="2024-06" db="EMBL/GenBank/DDBJ databases">
        <authorList>
            <person name="Liu X."/>
            <person name="Lenzi L."/>
            <person name="Haldenby T S."/>
            <person name="Uol C."/>
        </authorList>
    </citation>
    <scope>NUCLEOTIDE SEQUENCE</scope>
</reference>
<keyword evidence="3" id="KW-0690">Ribosome biogenesis</keyword>
<evidence type="ECO:0000313" key="10">
    <source>
        <dbReference type="Proteomes" id="UP001497525"/>
    </source>
</evidence>
<dbReference type="InterPro" id="IPR042239">
    <property type="entry name" value="Nop_C"/>
</dbReference>
<feature type="domain" description="Nop" evidence="8">
    <location>
        <begin position="294"/>
        <end position="412"/>
    </location>
</feature>
<dbReference type="GO" id="GO:0042254">
    <property type="term" value="P:ribosome biogenesis"/>
    <property type="evidence" value="ECO:0007669"/>
    <property type="project" value="UniProtKB-KW"/>
</dbReference>
<dbReference type="InterPro" id="IPR036070">
    <property type="entry name" value="Nop_dom_sf"/>
</dbReference>
<keyword evidence="7" id="KW-0732">Signal</keyword>
<feature type="compositionally biased region" description="Low complexity" evidence="6">
    <location>
        <begin position="486"/>
        <end position="495"/>
    </location>
</feature>
<dbReference type="PANTHER" id="PTHR10894">
    <property type="entry name" value="NUCLEOLAR PROTEIN 5 NUCLEOLAR PROTEIN NOP5 NOP58"/>
    <property type="match status" value="1"/>
</dbReference>
<feature type="chain" id="PRO_5043618196" description="Nucleolar protein 56" evidence="7">
    <location>
        <begin position="22"/>
        <end position="582"/>
    </location>
</feature>
<feature type="region of interest" description="Disordered" evidence="6">
    <location>
        <begin position="516"/>
        <end position="582"/>
    </location>
</feature>
<organism evidence="9 10">
    <name type="scientific">Calicophoron daubneyi</name>
    <name type="common">Rumen fluke</name>
    <name type="synonym">Paramphistomum daubneyi</name>
    <dbReference type="NCBI Taxonomy" id="300641"/>
    <lineage>
        <taxon>Eukaryota</taxon>
        <taxon>Metazoa</taxon>
        <taxon>Spiralia</taxon>
        <taxon>Lophotrochozoa</taxon>
        <taxon>Platyhelminthes</taxon>
        <taxon>Trematoda</taxon>
        <taxon>Digenea</taxon>
        <taxon>Plagiorchiida</taxon>
        <taxon>Pronocephalata</taxon>
        <taxon>Paramphistomoidea</taxon>
        <taxon>Paramphistomidae</taxon>
        <taxon>Calicophoron</taxon>
    </lineage>
</organism>
<evidence type="ECO:0000256" key="7">
    <source>
        <dbReference type="SAM" id="SignalP"/>
    </source>
</evidence>
<dbReference type="SMART" id="SM00931">
    <property type="entry name" value="NOSIC"/>
    <property type="match status" value="1"/>
</dbReference>
<dbReference type="Gene3D" id="1.10.287.4070">
    <property type="match status" value="1"/>
</dbReference>
<feature type="compositionally biased region" description="Basic residues" evidence="6">
    <location>
        <begin position="572"/>
        <end position="582"/>
    </location>
</feature>
<dbReference type="PROSITE" id="PS51358">
    <property type="entry name" value="NOP"/>
    <property type="match status" value="1"/>
</dbReference>
<feature type="signal peptide" evidence="7">
    <location>
        <begin position="1"/>
        <end position="21"/>
    </location>
</feature>
<dbReference type="InterPro" id="IPR012976">
    <property type="entry name" value="NOSIC"/>
</dbReference>
<dbReference type="Gene3D" id="1.10.246.90">
    <property type="entry name" value="Nop domain"/>
    <property type="match status" value="1"/>
</dbReference>
<protein>
    <recommendedName>
        <fullName evidence="5">Nucleolar protein 56</fullName>
    </recommendedName>
</protein>
<evidence type="ECO:0000259" key="8">
    <source>
        <dbReference type="PROSITE" id="PS51358"/>
    </source>
</evidence>
<feature type="compositionally biased region" description="Basic and acidic residues" evidence="6">
    <location>
        <begin position="535"/>
        <end position="545"/>
    </location>
</feature>
<evidence type="ECO:0000256" key="3">
    <source>
        <dbReference type="ARBA" id="ARBA00022517"/>
    </source>
</evidence>
<dbReference type="GO" id="GO:0031428">
    <property type="term" value="C:box C/D methylation guide snoRNP complex"/>
    <property type="evidence" value="ECO:0007669"/>
    <property type="project" value="InterPro"/>
</dbReference>
<comment type="similarity">
    <text evidence="2">Belongs to the NOP5/NOP56 family.</text>
</comment>